<dbReference type="CDD" id="cd00950">
    <property type="entry name" value="DHDPS"/>
    <property type="match status" value="1"/>
</dbReference>
<dbReference type="InterPro" id="IPR005263">
    <property type="entry name" value="DapA"/>
</dbReference>
<evidence type="ECO:0000313" key="17">
    <source>
        <dbReference type="Proteomes" id="UP000184533"/>
    </source>
</evidence>
<comment type="subcellular location">
    <subcellularLocation>
        <location evidence="12">Cytoplasm</location>
    </subcellularLocation>
</comment>
<dbReference type="EMBL" id="FQVC01000001">
    <property type="protein sequence ID" value="SHE30592.1"/>
    <property type="molecule type" value="Genomic_DNA"/>
</dbReference>
<keyword evidence="6 12" id="KW-0028">Amino-acid biosynthesis</keyword>
<evidence type="ECO:0000256" key="6">
    <source>
        <dbReference type="ARBA" id="ARBA00022605"/>
    </source>
</evidence>
<evidence type="ECO:0000256" key="12">
    <source>
        <dbReference type="HAMAP-Rule" id="MF_00418"/>
    </source>
</evidence>
<dbReference type="Pfam" id="PF00701">
    <property type="entry name" value="DHDPS"/>
    <property type="match status" value="1"/>
</dbReference>
<keyword evidence="10 12" id="KW-0704">Schiff base</keyword>
<dbReference type="SMART" id="SM01130">
    <property type="entry name" value="DHDPS"/>
    <property type="match status" value="1"/>
</dbReference>
<evidence type="ECO:0000256" key="15">
    <source>
        <dbReference type="PIRSR" id="PIRSR001365-2"/>
    </source>
</evidence>
<organism evidence="16 17">
    <name type="scientific">Devosia limi DSM 17137</name>
    <dbReference type="NCBI Taxonomy" id="1121477"/>
    <lineage>
        <taxon>Bacteria</taxon>
        <taxon>Pseudomonadati</taxon>
        <taxon>Pseudomonadota</taxon>
        <taxon>Alphaproteobacteria</taxon>
        <taxon>Hyphomicrobiales</taxon>
        <taxon>Devosiaceae</taxon>
        <taxon>Devosia</taxon>
    </lineage>
</organism>
<comment type="pathway">
    <text evidence="2 12">Amino-acid biosynthesis; L-lysine biosynthesis via DAP pathway; (S)-tetrahydrodipicolinate from L-aspartate: step 3/4.</text>
</comment>
<feature type="active site" description="Proton donor/acceptor" evidence="12 14">
    <location>
        <position position="185"/>
    </location>
</feature>
<evidence type="ECO:0000256" key="8">
    <source>
        <dbReference type="ARBA" id="ARBA00023154"/>
    </source>
</evidence>
<dbReference type="AlphaFoldDB" id="A0A1M4SEK1"/>
<feature type="site" description="Part of a proton relay during catalysis" evidence="12">
    <location>
        <position position="159"/>
    </location>
</feature>
<dbReference type="SUPFAM" id="SSF51569">
    <property type="entry name" value="Aldolase"/>
    <property type="match status" value="1"/>
</dbReference>
<feature type="binding site" evidence="12 15">
    <location>
        <position position="97"/>
    </location>
    <ligand>
        <name>pyruvate</name>
        <dbReference type="ChEBI" id="CHEBI:15361"/>
    </ligand>
</feature>
<dbReference type="InterPro" id="IPR020625">
    <property type="entry name" value="Schiff_base-form_aldolases_AS"/>
</dbReference>
<dbReference type="PROSITE" id="PS00666">
    <property type="entry name" value="DHDPS_2"/>
    <property type="match status" value="1"/>
</dbReference>
<comment type="subunit">
    <text evidence="12">Homotetramer; dimer of dimers.</text>
</comment>
<evidence type="ECO:0000256" key="11">
    <source>
        <dbReference type="ARBA" id="ARBA00047836"/>
    </source>
</evidence>
<dbReference type="NCBIfam" id="TIGR00674">
    <property type="entry name" value="dapA"/>
    <property type="match status" value="1"/>
</dbReference>
<evidence type="ECO:0000256" key="14">
    <source>
        <dbReference type="PIRSR" id="PIRSR001365-1"/>
    </source>
</evidence>
<sequence>MIPKRFAVHSAQLEVVVAYNKKYGAPLNSAGPRPIYAILPRPNCGITIKDYRTMLRGSITALMTPFANGVVDEKAFSSFVDWQINEGTHGLVPVGTTGESPTVSHEEHRRVVEICVEVANKRVPVVAGAGSNSTTEAVSLARFAEDTGADAVLSVVPYYNKPNQEGLFQHFSAVAGAVGIPVILYSVPSRTIADLTVDTIARLAEAHSNIIGVKDATGNLERATMQRSKLGKDFILLSGDDSTALGFNAHGGHGCISVTANVAPRLCSQMQELSLAGDFVGARAINDKLAYLHKDLFMEPNPAPAKYVGQRLGLCQNELRLPLVPISKPTQDAMDFAMAHAGLI</sequence>
<evidence type="ECO:0000256" key="13">
    <source>
        <dbReference type="PIRNR" id="PIRNR001365"/>
    </source>
</evidence>
<dbReference type="PANTHER" id="PTHR12128">
    <property type="entry name" value="DIHYDRODIPICOLINATE SYNTHASE"/>
    <property type="match status" value="1"/>
</dbReference>
<accession>A0A1M4SEK1</accession>
<feature type="binding site" evidence="12 15">
    <location>
        <position position="256"/>
    </location>
    <ligand>
        <name>pyruvate</name>
        <dbReference type="ChEBI" id="CHEBI:15361"/>
    </ligand>
</feature>
<dbReference type="PRINTS" id="PR00146">
    <property type="entry name" value="DHPICSNTHASE"/>
</dbReference>
<dbReference type="GO" id="GO:0019877">
    <property type="term" value="P:diaminopimelate biosynthetic process"/>
    <property type="evidence" value="ECO:0007669"/>
    <property type="project" value="UniProtKB-UniRule"/>
</dbReference>
<dbReference type="HAMAP" id="MF_00418">
    <property type="entry name" value="DapA"/>
    <property type="match status" value="1"/>
</dbReference>
<name>A0A1M4SEK1_9HYPH</name>
<evidence type="ECO:0000256" key="7">
    <source>
        <dbReference type="ARBA" id="ARBA00022915"/>
    </source>
</evidence>
<feature type="site" description="Part of a proton relay during catalysis" evidence="12">
    <location>
        <position position="96"/>
    </location>
</feature>
<evidence type="ECO:0000256" key="4">
    <source>
        <dbReference type="ARBA" id="ARBA00012086"/>
    </source>
</evidence>
<reference evidence="16 17" key="1">
    <citation type="submission" date="2016-11" db="EMBL/GenBank/DDBJ databases">
        <authorList>
            <person name="Jaros S."/>
            <person name="Januszkiewicz K."/>
            <person name="Wedrychowicz H."/>
        </authorList>
    </citation>
    <scope>NUCLEOTIDE SEQUENCE [LARGE SCALE GENOMIC DNA]</scope>
    <source>
        <strain evidence="16 17">DSM 17137</strain>
    </source>
</reference>
<dbReference type="GO" id="GO:0008840">
    <property type="term" value="F:4-hydroxy-tetrahydrodipicolinate synthase activity"/>
    <property type="evidence" value="ECO:0007669"/>
    <property type="project" value="UniProtKB-UniRule"/>
</dbReference>
<dbReference type="GO" id="GO:0005829">
    <property type="term" value="C:cytosol"/>
    <property type="evidence" value="ECO:0007669"/>
    <property type="project" value="TreeGrafter"/>
</dbReference>
<keyword evidence="9 12" id="KW-0456">Lyase</keyword>
<dbReference type="Gene3D" id="3.20.20.70">
    <property type="entry name" value="Aldolase class I"/>
    <property type="match status" value="1"/>
</dbReference>
<proteinExistence type="inferred from homology"/>
<evidence type="ECO:0000256" key="10">
    <source>
        <dbReference type="ARBA" id="ARBA00023270"/>
    </source>
</evidence>
<dbReference type="UniPathway" id="UPA00034">
    <property type="reaction ID" value="UER00017"/>
</dbReference>
<comment type="caution">
    <text evidence="12">Was originally thought to be a dihydrodipicolinate synthase (DHDPS), catalyzing the condensation of (S)-aspartate-beta-semialdehyde [(S)-ASA] and pyruvate to dihydrodipicolinate (DHDP). However, it was shown in E.coli that the product of the enzymatic reaction is not dihydrodipicolinate but in fact (4S)-4-hydroxy-2,3,4,5-tetrahydro-(2S)-dipicolinic acid (HTPA), and that the consecutive dehydration reaction leading to DHDP is not spontaneous but catalyzed by DapB.</text>
</comment>
<dbReference type="EC" id="4.3.3.7" evidence="4 12"/>
<evidence type="ECO:0000256" key="2">
    <source>
        <dbReference type="ARBA" id="ARBA00005120"/>
    </source>
</evidence>
<dbReference type="InterPro" id="IPR013785">
    <property type="entry name" value="Aldolase_TIM"/>
</dbReference>
<dbReference type="PANTHER" id="PTHR12128:SF66">
    <property type="entry name" value="4-HYDROXY-2-OXOGLUTARATE ALDOLASE, MITOCHONDRIAL"/>
    <property type="match status" value="1"/>
</dbReference>
<dbReference type="InterPro" id="IPR002220">
    <property type="entry name" value="DapA-like"/>
</dbReference>
<comment type="function">
    <text evidence="1 12">Catalyzes the condensation of (S)-aspartate-beta-semialdehyde [(S)-ASA] and pyruvate to 4-hydroxy-tetrahydrodipicolinate (HTPA).</text>
</comment>
<evidence type="ECO:0000256" key="5">
    <source>
        <dbReference type="ARBA" id="ARBA00022490"/>
    </source>
</evidence>
<dbReference type="Proteomes" id="UP000184533">
    <property type="component" value="Unassembled WGS sequence"/>
</dbReference>
<evidence type="ECO:0000256" key="9">
    <source>
        <dbReference type="ARBA" id="ARBA00023239"/>
    </source>
</evidence>
<dbReference type="InterPro" id="IPR020624">
    <property type="entry name" value="Schiff_base-form_aldolases_CS"/>
</dbReference>
<evidence type="ECO:0000256" key="3">
    <source>
        <dbReference type="ARBA" id="ARBA00007592"/>
    </source>
</evidence>
<dbReference type="PIRSF" id="PIRSF001365">
    <property type="entry name" value="DHDPS"/>
    <property type="match status" value="1"/>
</dbReference>
<comment type="catalytic activity">
    <reaction evidence="11 12">
        <text>L-aspartate 4-semialdehyde + pyruvate = (2S,4S)-4-hydroxy-2,3,4,5-tetrahydrodipicolinate + H2O + H(+)</text>
        <dbReference type="Rhea" id="RHEA:34171"/>
        <dbReference type="ChEBI" id="CHEBI:15361"/>
        <dbReference type="ChEBI" id="CHEBI:15377"/>
        <dbReference type="ChEBI" id="CHEBI:15378"/>
        <dbReference type="ChEBI" id="CHEBI:67139"/>
        <dbReference type="ChEBI" id="CHEBI:537519"/>
        <dbReference type="EC" id="4.3.3.7"/>
    </reaction>
</comment>
<keyword evidence="8 12" id="KW-0457">Lysine biosynthesis</keyword>
<gene>
    <name evidence="12" type="primary">dapA</name>
    <name evidence="16" type="ORF">SAMN02745223_00013</name>
</gene>
<feature type="active site" description="Schiff-base intermediate with substrate" evidence="12 14">
    <location>
        <position position="214"/>
    </location>
</feature>
<keyword evidence="7 12" id="KW-0220">Diaminopimelate biosynthesis</keyword>
<dbReference type="PROSITE" id="PS00665">
    <property type="entry name" value="DHDPS_1"/>
    <property type="match status" value="1"/>
</dbReference>
<evidence type="ECO:0000313" key="16">
    <source>
        <dbReference type="EMBL" id="SHE30592.1"/>
    </source>
</evidence>
<comment type="similarity">
    <text evidence="3 12 13">Belongs to the DapA family.</text>
</comment>
<protein>
    <recommendedName>
        <fullName evidence="4 12">4-hydroxy-tetrahydrodipicolinate synthase</fullName>
        <shortName evidence="12">HTPA synthase</shortName>
        <ecNumber evidence="4 12">4.3.3.7</ecNumber>
    </recommendedName>
</protein>
<keyword evidence="5 12" id="KW-0963">Cytoplasm</keyword>
<dbReference type="GO" id="GO:0009089">
    <property type="term" value="P:lysine biosynthetic process via diaminopimelate"/>
    <property type="evidence" value="ECO:0007669"/>
    <property type="project" value="UniProtKB-UniRule"/>
</dbReference>
<evidence type="ECO:0000256" key="1">
    <source>
        <dbReference type="ARBA" id="ARBA00003294"/>
    </source>
</evidence>